<sequence length="155" mass="16436">SSWDSGFQDSGGKWSFSKVMVSSSTASVLIWMVAATPMIIESGVFRVPSSSSASVVPVVSIIVVTLAIRILVVVWSHGMGPVVDTTVVTVCVYVGVGSAWLAMAIALRRGCSKMGLLSWSVLNGDVSASGRVFDDVGERLMIPAFVMGERYLQKC</sequence>
<dbReference type="AlphaFoldDB" id="A0A392NJG4"/>
<keyword evidence="1" id="KW-1133">Transmembrane helix</keyword>
<comment type="caution">
    <text evidence="2">The sequence shown here is derived from an EMBL/GenBank/DDBJ whole genome shotgun (WGS) entry which is preliminary data.</text>
</comment>
<dbReference type="EMBL" id="LXQA010039822">
    <property type="protein sequence ID" value="MCH99258.1"/>
    <property type="molecule type" value="Genomic_DNA"/>
</dbReference>
<protein>
    <submittedName>
        <fullName evidence="2">Uncharacterized protein</fullName>
    </submittedName>
</protein>
<evidence type="ECO:0000256" key="1">
    <source>
        <dbReference type="SAM" id="Phobius"/>
    </source>
</evidence>
<name>A0A392NJG4_9FABA</name>
<reference evidence="2 3" key="1">
    <citation type="journal article" date="2018" name="Front. Plant Sci.">
        <title>Red Clover (Trifolium pratense) and Zigzag Clover (T. medium) - A Picture of Genomic Similarities and Differences.</title>
        <authorList>
            <person name="Dluhosova J."/>
            <person name="Istvanek J."/>
            <person name="Nedelnik J."/>
            <person name="Repkova J."/>
        </authorList>
    </citation>
    <scope>NUCLEOTIDE SEQUENCE [LARGE SCALE GENOMIC DNA]</scope>
    <source>
        <strain evidence="3">cv. 10/8</strain>
        <tissue evidence="2">Leaf</tissue>
    </source>
</reference>
<proteinExistence type="predicted"/>
<organism evidence="2 3">
    <name type="scientific">Trifolium medium</name>
    <dbReference type="NCBI Taxonomy" id="97028"/>
    <lineage>
        <taxon>Eukaryota</taxon>
        <taxon>Viridiplantae</taxon>
        <taxon>Streptophyta</taxon>
        <taxon>Embryophyta</taxon>
        <taxon>Tracheophyta</taxon>
        <taxon>Spermatophyta</taxon>
        <taxon>Magnoliopsida</taxon>
        <taxon>eudicotyledons</taxon>
        <taxon>Gunneridae</taxon>
        <taxon>Pentapetalae</taxon>
        <taxon>rosids</taxon>
        <taxon>fabids</taxon>
        <taxon>Fabales</taxon>
        <taxon>Fabaceae</taxon>
        <taxon>Papilionoideae</taxon>
        <taxon>50 kb inversion clade</taxon>
        <taxon>NPAAA clade</taxon>
        <taxon>Hologalegina</taxon>
        <taxon>IRL clade</taxon>
        <taxon>Trifolieae</taxon>
        <taxon>Trifolium</taxon>
    </lineage>
</organism>
<feature type="non-terminal residue" evidence="2">
    <location>
        <position position="1"/>
    </location>
</feature>
<keyword evidence="3" id="KW-1185">Reference proteome</keyword>
<accession>A0A392NJG4</accession>
<feature type="transmembrane region" description="Helical" evidence="1">
    <location>
        <begin position="87"/>
        <end position="107"/>
    </location>
</feature>
<dbReference type="Proteomes" id="UP000265520">
    <property type="component" value="Unassembled WGS sequence"/>
</dbReference>
<evidence type="ECO:0000313" key="3">
    <source>
        <dbReference type="Proteomes" id="UP000265520"/>
    </source>
</evidence>
<evidence type="ECO:0000313" key="2">
    <source>
        <dbReference type="EMBL" id="MCH99258.1"/>
    </source>
</evidence>
<feature type="transmembrane region" description="Helical" evidence="1">
    <location>
        <begin position="52"/>
        <end position="75"/>
    </location>
</feature>
<keyword evidence="1" id="KW-0472">Membrane</keyword>
<feature type="transmembrane region" description="Helical" evidence="1">
    <location>
        <begin position="20"/>
        <end position="40"/>
    </location>
</feature>
<keyword evidence="1" id="KW-0812">Transmembrane</keyword>